<keyword evidence="4" id="KW-0862">Zinc</keyword>
<dbReference type="InterPro" id="IPR013149">
    <property type="entry name" value="ADH-like_C"/>
</dbReference>
<name>A0A0F7SRA0_PHARH</name>
<dbReference type="Gene3D" id="3.40.50.720">
    <property type="entry name" value="NAD(P)-binding Rossmann-like Domain"/>
    <property type="match status" value="1"/>
</dbReference>
<dbReference type="InterPro" id="IPR045306">
    <property type="entry name" value="SDH-like"/>
</dbReference>
<sequence>MTTFTATVLHGARDLKLETRTLEAPTDGKAQIRIIATGLCGSDVHYYTHNANGAFKVQKPLVLGHEAGGVITSLPESYKGDLKVGDKVAIEAGVSCSRCGDCKGGRYNLCNEMSFCSSAKTFPHRDGTLQEYMIHDIDYLYKMPADLSFELASIAEPLSVILQATRRSASPQPGSSILILGCGAVGLLAAAVARSMGATRIAAVDIDEKKLEFAKEQGWVDEILVLPRGPRLSGKESLEAAKTLAGTMQETFGSAGFDAVFECSGVESCMQVAIFLARTGGKVVFIGMGTPEATLPTSNAFTREVDLIGVFRYSNTYPTALSLLASGRLGPGIEKMVTQRYPLEKAALAFEAVAKGRDENGNGVIKTMVGPDY</sequence>
<dbReference type="GO" id="GO:0003939">
    <property type="term" value="F:L-iditol 2-dehydrogenase (NAD+) activity"/>
    <property type="evidence" value="ECO:0007669"/>
    <property type="project" value="TreeGrafter"/>
</dbReference>
<dbReference type="Gene3D" id="3.90.180.10">
    <property type="entry name" value="Medium-chain alcohol dehydrogenases, catalytic domain"/>
    <property type="match status" value="1"/>
</dbReference>
<dbReference type="InterPro" id="IPR020843">
    <property type="entry name" value="ER"/>
</dbReference>
<feature type="domain" description="Enoyl reductase (ER)" evidence="7">
    <location>
        <begin position="11"/>
        <end position="365"/>
    </location>
</feature>
<evidence type="ECO:0000256" key="1">
    <source>
        <dbReference type="ARBA" id="ARBA00001947"/>
    </source>
</evidence>
<dbReference type="Pfam" id="PF00107">
    <property type="entry name" value="ADH_zinc_N"/>
    <property type="match status" value="1"/>
</dbReference>
<dbReference type="GO" id="GO:0006062">
    <property type="term" value="P:sorbitol catabolic process"/>
    <property type="evidence" value="ECO:0007669"/>
    <property type="project" value="TreeGrafter"/>
</dbReference>
<evidence type="ECO:0000256" key="2">
    <source>
        <dbReference type="ARBA" id="ARBA00008072"/>
    </source>
</evidence>
<dbReference type="SUPFAM" id="SSF51735">
    <property type="entry name" value="NAD(P)-binding Rossmann-fold domains"/>
    <property type="match status" value="1"/>
</dbReference>
<evidence type="ECO:0000256" key="6">
    <source>
        <dbReference type="ARBA" id="ARBA00023027"/>
    </source>
</evidence>
<dbReference type="PANTHER" id="PTHR43161:SF25">
    <property type="entry name" value="ALCOHOL DEHYDROGENASE, PUTATIVE (AFU_ORTHOLOGUE AFUA_1G14390)-RELATED"/>
    <property type="match status" value="1"/>
</dbReference>
<comment type="cofactor">
    <cofactor evidence="1">
        <name>Zn(2+)</name>
        <dbReference type="ChEBI" id="CHEBI:29105"/>
    </cofactor>
</comment>
<evidence type="ECO:0000259" key="7">
    <source>
        <dbReference type="SMART" id="SM00829"/>
    </source>
</evidence>
<dbReference type="GO" id="GO:0046872">
    <property type="term" value="F:metal ion binding"/>
    <property type="evidence" value="ECO:0007669"/>
    <property type="project" value="UniProtKB-KW"/>
</dbReference>
<dbReference type="Pfam" id="PF08240">
    <property type="entry name" value="ADH_N"/>
    <property type="match status" value="1"/>
</dbReference>
<evidence type="ECO:0000256" key="4">
    <source>
        <dbReference type="ARBA" id="ARBA00022833"/>
    </source>
</evidence>
<dbReference type="InterPro" id="IPR013154">
    <property type="entry name" value="ADH-like_N"/>
</dbReference>
<dbReference type="EMBL" id="LN483142">
    <property type="protein sequence ID" value="CED83274.1"/>
    <property type="molecule type" value="Genomic_DNA"/>
</dbReference>
<accession>A0A0F7SRA0</accession>
<keyword evidence="6" id="KW-0520">NAD</keyword>
<dbReference type="AlphaFoldDB" id="A0A0F7SRA0"/>
<keyword evidence="5" id="KW-0560">Oxidoreductase</keyword>
<organism evidence="8">
    <name type="scientific">Phaffia rhodozyma</name>
    <name type="common">Yeast</name>
    <name type="synonym">Xanthophyllomyces dendrorhous</name>
    <dbReference type="NCBI Taxonomy" id="264483"/>
    <lineage>
        <taxon>Eukaryota</taxon>
        <taxon>Fungi</taxon>
        <taxon>Dikarya</taxon>
        <taxon>Basidiomycota</taxon>
        <taxon>Agaricomycotina</taxon>
        <taxon>Tremellomycetes</taxon>
        <taxon>Cystofilobasidiales</taxon>
        <taxon>Mrakiaceae</taxon>
        <taxon>Phaffia</taxon>
    </lineage>
</organism>
<comment type="similarity">
    <text evidence="2">Belongs to the zinc-containing alcohol dehydrogenase family.</text>
</comment>
<protein>
    <submittedName>
        <fullName evidence="8">Sorbitol dehydrogenase</fullName>
    </submittedName>
</protein>
<dbReference type="PANTHER" id="PTHR43161">
    <property type="entry name" value="SORBITOL DEHYDROGENASE"/>
    <property type="match status" value="1"/>
</dbReference>
<dbReference type="InterPro" id="IPR011032">
    <property type="entry name" value="GroES-like_sf"/>
</dbReference>
<evidence type="ECO:0000313" key="8">
    <source>
        <dbReference type="EMBL" id="CED83274.1"/>
    </source>
</evidence>
<evidence type="ECO:0000256" key="5">
    <source>
        <dbReference type="ARBA" id="ARBA00023002"/>
    </source>
</evidence>
<evidence type="ECO:0000256" key="3">
    <source>
        <dbReference type="ARBA" id="ARBA00022723"/>
    </source>
</evidence>
<dbReference type="InterPro" id="IPR036291">
    <property type="entry name" value="NAD(P)-bd_dom_sf"/>
</dbReference>
<dbReference type="SUPFAM" id="SSF50129">
    <property type="entry name" value="GroES-like"/>
    <property type="match status" value="1"/>
</dbReference>
<keyword evidence="3" id="KW-0479">Metal-binding</keyword>
<dbReference type="FunFam" id="3.40.50.720:FF:000068">
    <property type="entry name" value="Sorbitol dehydrogenase"/>
    <property type="match status" value="1"/>
</dbReference>
<dbReference type="SMART" id="SM00829">
    <property type="entry name" value="PKS_ER"/>
    <property type="match status" value="1"/>
</dbReference>
<dbReference type="CDD" id="cd05285">
    <property type="entry name" value="sorbitol_DH"/>
    <property type="match status" value="1"/>
</dbReference>
<reference evidence="8" key="1">
    <citation type="submission" date="2014-08" db="EMBL/GenBank/DDBJ databases">
        <authorList>
            <person name="Sharma Rahul"/>
            <person name="Thines Marco"/>
        </authorList>
    </citation>
    <scope>NUCLEOTIDE SEQUENCE</scope>
</reference>
<proteinExistence type="inferred from homology"/>